<gene>
    <name evidence="2" type="ORF">Tco_0654341</name>
</gene>
<feature type="compositionally biased region" description="Basic residues" evidence="1">
    <location>
        <begin position="1"/>
        <end position="15"/>
    </location>
</feature>
<reference evidence="2" key="2">
    <citation type="submission" date="2022-01" db="EMBL/GenBank/DDBJ databases">
        <authorList>
            <person name="Yamashiro T."/>
            <person name="Shiraishi A."/>
            <person name="Satake H."/>
            <person name="Nakayama K."/>
        </authorList>
    </citation>
    <scope>NUCLEOTIDE SEQUENCE</scope>
</reference>
<organism evidence="2 3">
    <name type="scientific">Tanacetum coccineum</name>
    <dbReference type="NCBI Taxonomy" id="301880"/>
    <lineage>
        <taxon>Eukaryota</taxon>
        <taxon>Viridiplantae</taxon>
        <taxon>Streptophyta</taxon>
        <taxon>Embryophyta</taxon>
        <taxon>Tracheophyta</taxon>
        <taxon>Spermatophyta</taxon>
        <taxon>Magnoliopsida</taxon>
        <taxon>eudicotyledons</taxon>
        <taxon>Gunneridae</taxon>
        <taxon>Pentapetalae</taxon>
        <taxon>asterids</taxon>
        <taxon>campanulids</taxon>
        <taxon>Asterales</taxon>
        <taxon>Asteraceae</taxon>
        <taxon>Asteroideae</taxon>
        <taxon>Anthemideae</taxon>
        <taxon>Anthemidinae</taxon>
        <taxon>Tanacetum</taxon>
    </lineage>
</organism>
<reference evidence="2" key="1">
    <citation type="journal article" date="2022" name="Int. J. Mol. Sci.">
        <title>Draft Genome of Tanacetum Coccineum: Genomic Comparison of Closely Related Tanacetum-Family Plants.</title>
        <authorList>
            <person name="Yamashiro T."/>
            <person name="Shiraishi A."/>
            <person name="Nakayama K."/>
            <person name="Satake H."/>
        </authorList>
    </citation>
    <scope>NUCLEOTIDE SEQUENCE</scope>
</reference>
<keyword evidence="3" id="KW-1185">Reference proteome</keyword>
<dbReference type="Proteomes" id="UP001151760">
    <property type="component" value="Unassembled WGS sequence"/>
</dbReference>
<feature type="compositionally biased region" description="Basic and acidic residues" evidence="1">
    <location>
        <begin position="16"/>
        <end position="28"/>
    </location>
</feature>
<comment type="caution">
    <text evidence="2">The sequence shown here is derived from an EMBL/GenBank/DDBJ whole genome shotgun (WGS) entry which is preliminary data.</text>
</comment>
<feature type="region of interest" description="Disordered" evidence="1">
    <location>
        <begin position="1"/>
        <end position="31"/>
    </location>
</feature>
<proteinExistence type="predicted"/>
<evidence type="ECO:0000313" key="3">
    <source>
        <dbReference type="Proteomes" id="UP001151760"/>
    </source>
</evidence>
<name>A0ABQ4X374_9ASTR</name>
<dbReference type="EMBL" id="BQNB010009158">
    <property type="protein sequence ID" value="GJS59557.1"/>
    <property type="molecule type" value="Genomic_DNA"/>
</dbReference>
<protein>
    <submittedName>
        <fullName evidence="2">Uncharacterized protein</fullName>
    </submittedName>
</protein>
<sequence>MHKSTQQKGTRPKNSCKRDGSAKREQLSIREAIAGKTRRVTGAWVESGGELSERQRRGAAQMGAVRVEEGWSRSAKGRSSELSSCSLLVVD</sequence>
<accession>A0ABQ4X374</accession>
<evidence type="ECO:0000256" key="1">
    <source>
        <dbReference type="SAM" id="MobiDB-lite"/>
    </source>
</evidence>
<evidence type="ECO:0000313" key="2">
    <source>
        <dbReference type="EMBL" id="GJS59557.1"/>
    </source>
</evidence>